<dbReference type="InterPro" id="IPR017517">
    <property type="entry name" value="Maleyloyr_isom"/>
</dbReference>
<dbReference type="Pfam" id="PF11716">
    <property type="entry name" value="MDMPI_N"/>
    <property type="match status" value="1"/>
</dbReference>
<proteinExistence type="predicted"/>
<evidence type="ECO:0000313" key="2">
    <source>
        <dbReference type="EMBL" id="HIZ35896.1"/>
    </source>
</evidence>
<dbReference type="EMBL" id="DXBY01000153">
    <property type="protein sequence ID" value="HIZ35896.1"/>
    <property type="molecule type" value="Genomic_DNA"/>
</dbReference>
<name>A0A9D2EEK1_9MICO</name>
<dbReference type="GO" id="GO:0016853">
    <property type="term" value="F:isomerase activity"/>
    <property type="evidence" value="ECO:0007669"/>
    <property type="project" value="UniProtKB-KW"/>
</dbReference>
<dbReference type="InterPro" id="IPR034660">
    <property type="entry name" value="DinB/YfiT-like"/>
</dbReference>
<dbReference type="Gene3D" id="1.20.120.450">
    <property type="entry name" value="dinb family like domain"/>
    <property type="match status" value="1"/>
</dbReference>
<dbReference type="AlphaFoldDB" id="A0A9D2EEK1"/>
<dbReference type="SUPFAM" id="SSF109854">
    <property type="entry name" value="DinB/YfiT-like putative metalloenzymes"/>
    <property type="match status" value="1"/>
</dbReference>
<evidence type="ECO:0000259" key="1">
    <source>
        <dbReference type="Pfam" id="PF11716"/>
    </source>
</evidence>
<organism evidence="2 3">
    <name type="scientific">Candidatus Ruania gallistercoris</name>
    <dbReference type="NCBI Taxonomy" id="2838746"/>
    <lineage>
        <taxon>Bacteria</taxon>
        <taxon>Bacillati</taxon>
        <taxon>Actinomycetota</taxon>
        <taxon>Actinomycetes</taxon>
        <taxon>Micrococcales</taxon>
        <taxon>Ruaniaceae</taxon>
        <taxon>Ruania</taxon>
    </lineage>
</organism>
<protein>
    <submittedName>
        <fullName evidence="2">Maleylpyruvate isomerase N-terminal domain-containing protein</fullName>
    </submittedName>
</protein>
<keyword evidence="2" id="KW-0413">Isomerase</keyword>
<gene>
    <name evidence="2" type="ORF">H9815_08965</name>
</gene>
<dbReference type="NCBIfam" id="TIGR03083">
    <property type="entry name" value="maleylpyruvate isomerase family mycothiol-dependent enzyme"/>
    <property type="match status" value="1"/>
</dbReference>
<dbReference type="InterPro" id="IPR024344">
    <property type="entry name" value="MDMPI_metal-binding"/>
</dbReference>
<evidence type="ECO:0000313" key="3">
    <source>
        <dbReference type="Proteomes" id="UP000824037"/>
    </source>
</evidence>
<reference evidence="2" key="2">
    <citation type="submission" date="2021-04" db="EMBL/GenBank/DDBJ databases">
        <authorList>
            <person name="Gilroy R."/>
        </authorList>
    </citation>
    <scope>NUCLEOTIDE SEQUENCE</scope>
    <source>
        <strain evidence="2">ChiGjej4B4-7305</strain>
    </source>
</reference>
<feature type="domain" description="Mycothiol-dependent maleylpyruvate isomerase metal-binding" evidence="1">
    <location>
        <begin position="11"/>
        <end position="155"/>
    </location>
</feature>
<reference evidence="2" key="1">
    <citation type="journal article" date="2021" name="PeerJ">
        <title>Extensive microbial diversity within the chicken gut microbiome revealed by metagenomics and culture.</title>
        <authorList>
            <person name="Gilroy R."/>
            <person name="Ravi A."/>
            <person name="Getino M."/>
            <person name="Pursley I."/>
            <person name="Horton D.L."/>
            <person name="Alikhan N.F."/>
            <person name="Baker D."/>
            <person name="Gharbi K."/>
            <person name="Hall N."/>
            <person name="Watson M."/>
            <person name="Adriaenssens E.M."/>
            <person name="Foster-Nyarko E."/>
            <person name="Jarju S."/>
            <person name="Secka A."/>
            <person name="Antonio M."/>
            <person name="Oren A."/>
            <person name="Chaudhuri R.R."/>
            <person name="La Ragione R."/>
            <person name="Hildebrand F."/>
            <person name="Pallen M.J."/>
        </authorList>
    </citation>
    <scope>NUCLEOTIDE SEQUENCE</scope>
    <source>
        <strain evidence="2">ChiGjej4B4-7305</strain>
    </source>
</reference>
<dbReference type="GO" id="GO:0046872">
    <property type="term" value="F:metal ion binding"/>
    <property type="evidence" value="ECO:0007669"/>
    <property type="project" value="InterPro"/>
</dbReference>
<sequence length="234" mass="25240">MATPAQIVGELRDQWELLHTRLEDTADAVLAEQSSLPGWTVREVVAHLGVALDPINRCEPCEPGGAEPVLSVGEYLAHYAARAEAIAAKTQALAAEAEDVLTAVEPIADRALQHAEVLVANNAHTLVHTRYGAISVGDFLLTRLVELVVHGYDLAPALGDPVPVDSGARHLVAEALLQIVTERTGYRLLMADEEAWILVATGRISWDEAVRREAVRPEYPSDGLPDLAPHLPLL</sequence>
<comment type="caution">
    <text evidence="2">The sequence shown here is derived from an EMBL/GenBank/DDBJ whole genome shotgun (WGS) entry which is preliminary data.</text>
</comment>
<dbReference type="Proteomes" id="UP000824037">
    <property type="component" value="Unassembled WGS sequence"/>
</dbReference>
<accession>A0A9D2EEK1</accession>